<dbReference type="EMBL" id="JBCGBO010000005">
    <property type="protein sequence ID" value="KAK9202275.1"/>
    <property type="molecule type" value="Genomic_DNA"/>
</dbReference>
<name>A0AAP0MHQ7_9ROSI</name>
<protein>
    <submittedName>
        <fullName evidence="1">Uncharacterized protein</fullName>
    </submittedName>
</protein>
<dbReference type="Proteomes" id="UP001428341">
    <property type="component" value="Unassembled WGS sequence"/>
</dbReference>
<comment type="caution">
    <text evidence="1">The sequence shown here is derived from an EMBL/GenBank/DDBJ whole genome shotgun (WGS) entry which is preliminary data.</text>
</comment>
<evidence type="ECO:0000313" key="1">
    <source>
        <dbReference type="EMBL" id="KAK9202275.1"/>
    </source>
</evidence>
<sequence>MARKVTSNEHELQNVVVFACSVSTSASGQVQRPRFFIKLGSKQKSTSKLLPMAVDYTKTQCIVLLIDLNPRLHLQDQELYIITVLAAVP</sequence>
<dbReference type="AlphaFoldDB" id="A0AAP0MHQ7"/>
<proteinExistence type="predicted"/>
<keyword evidence="2" id="KW-1185">Reference proteome</keyword>
<accession>A0AAP0MHQ7</accession>
<evidence type="ECO:0000313" key="2">
    <source>
        <dbReference type="Proteomes" id="UP001428341"/>
    </source>
</evidence>
<gene>
    <name evidence="1" type="ORF">WN944_017485</name>
</gene>
<reference evidence="1 2" key="1">
    <citation type="submission" date="2024-05" db="EMBL/GenBank/DDBJ databases">
        <title>Haplotype-resolved chromosome-level genome assembly of Huyou (Citrus changshanensis).</title>
        <authorList>
            <person name="Miao C."/>
            <person name="Chen W."/>
            <person name="Wu Y."/>
            <person name="Wang L."/>
            <person name="Zhao S."/>
            <person name="Grierson D."/>
            <person name="Xu C."/>
            <person name="Chen K."/>
        </authorList>
    </citation>
    <scope>NUCLEOTIDE SEQUENCE [LARGE SCALE GENOMIC DNA]</scope>
    <source>
        <strain evidence="1">01-14</strain>
        <tissue evidence="1">Leaf</tissue>
    </source>
</reference>
<organism evidence="1 2">
    <name type="scientific">Citrus x changshan-huyou</name>
    <dbReference type="NCBI Taxonomy" id="2935761"/>
    <lineage>
        <taxon>Eukaryota</taxon>
        <taxon>Viridiplantae</taxon>
        <taxon>Streptophyta</taxon>
        <taxon>Embryophyta</taxon>
        <taxon>Tracheophyta</taxon>
        <taxon>Spermatophyta</taxon>
        <taxon>Magnoliopsida</taxon>
        <taxon>eudicotyledons</taxon>
        <taxon>Gunneridae</taxon>
        <taxon>Pentapetalae</taxon>
        <taxon>rosids</taxon>
        <taxon>malvids</taxon>
        <taxon>Sapindales</taxon>
        <taxon>Rutaceae</taxon>
        <taxon>Aurantioideae</taxon>
        <taxon>Citrus</taxon>
    </lineage>
</organism>